<protein>
    <submittedName>
        <fullName evidence="3">Glycosyltransferase</fullName>
        <ecNumber evidence="3">2.4.-.-</ecNumber>
    </submittedName>
</protein>
<dbReference type="InterPro" id="IPR050194">
    <property type="entry name" value="Glycosyltransferase_grp1"/>
</dbReference>
<name>A0ABZ0PCR2_9PROT</name>
<dbReference type="PANTHER" id="PTHR45947:SF3">
    <property type="entry name" value="SULFOQUINOVOSYL TRANSFERASE SQD2"/>
    <property type="match status" value="1"/>
</dbReference>
<dbReference type="InterPro" id="IPR029044">
    <property type="entry name" value="Nucleotide-diphossugar_trans"/>
</dbReference>
<dbReference type="Gene3D" id="3.90.550.10">
    <property type="entry name" value="Spore Coat Polysaccharide Biosynthesis Protein SpsA, Chain A"/>
    <property type="match status" value="1"/>
</dbReference>
<keyword evidence="3" id="KW-0808">Transferase</keyword>
<accession>A0ABZ0PCR2</accession>
<feature type="domain" description="Glycosyltransferase 2-like" evidence="2">
    <location>
        <begin position="127"/>
        <end position="256"/>
    </location>
</feature>
<evidence type="ECO:0000256" key="1">
    <source>
        <dbReference type="SAM" id="MobiDB-lite"/>
    </source>
</evidence>
<dbReference type="PANTHER" id="PTHR45947">
    <property type="entry name" value="SULFOQUINOVOSYL TRANSFERASE SQD2"/>
    <property type="match status" value="1"/>
</dbReference>
<dbReference type="EMBL" id="CP137852">
    <property type="protein sequence ID" value="WPB83356.1"/>
    <property type="molecule type" value="Genomic_DNA"/>
</dbReference>
<evidence type="ECO:0000259" key="2">
    <source>
        <dbReference type="Pfam" id="PF00535"/>
    </source>
</evidence>
<dbReference type="SUPFAM" id="SSF53756">
    <property type="entry name" value="UDP-Glycosyltransferase/glycogen phosphorylase"/>
    <property type="match status" value="1"/>
</dbReference>
<dbReference type="SUPFAM" id="SSF53448">
    <property type="entry name" value="Nucleotide-diphospho-sugar transferases"/>
    <property type="match status" value="1"/>
</dbReference>
<dbReference type="Gene3D" id="3.40.50.2000">
    <property type="entry name" value="Glycogen Phosphorylase B"/>
    <property type="match status" value="2"/>
</dbReference>
<sequence length="766" mass="83367">MPGASADPSAEVTRLLLRNDELETELNRLRAAAPPPGALGALRWLGDGLVRRARRLAARIARRLGGAALKRLPVPLRALTKLAEPAGSAAEDAQAFFHTISTTRLLKPETGHRPRPPFDAATAPRVSVVIVSFNYGRFVGHAVESVLSQSFQDLEVIVVEGGSTDTASREAVRGLAQDRVRVLFQDTPQPAGANRNFGISQARGHYVCCLDADDTLAPTYIEHALYLIERQGYDVVSCGLRRVGGDAGEYFPLEQPELRDLLEGNQVLTCALFRRALWEASGGFRDIERDAIGHVHEDWLFWVRLAALGARIRNLPRAPYLHYRVHPGSLSNAKDVLPVWQQRVLVQRANMDVLWPLAETSHMAHSAHAGQGTPQRRRRRRAAQSAAALAGRPPTLLLALPWLVLGGAERLLSGVVGHLTASGWRVVVVTTLAADPVLGDSTPWFSAHTREIFDLPRAVPPEFRDDFLLHLIEAKAPDIVWIVGSAAMYGLLPQVQQTQPSVRVADLLFNTVGHVANNARHRHRIDLNLVESQAVRQFLLDSGEAAARIRLIESGVDLDALRPQPKSEGLLARIGARPGQFLVGFMGRWSEEKNPLGFIEIARMVDQALPVTFLMTGTGPMRSEIEAAIARAGFPPGRFLLLGEVPEVAPVLGSLGLLVLPSRLDGRPTVVMEAAAMGVPVLASRVGGLPDLVMEGETGWLCDAADLPGFAARIAAAAADPAALDRMRGQARRHAEQRFDQRAMLTSYAAALAELLPRDHRAHRHG</sequence>
<evidence type="ECO:0000313" key="3">
    <source>
        <dbReference type="EMBL" id="WPB83356.1"/>
    </source>
</evidence>
<gene>
    <name evidence="3" type="ORF">R9Z33_14725</name>
</gene>
<feature type="region of interest" description="Disordered" evidence="1">
    <location>
        <begin position="364"/>
        <end position="387"/>
    </location>
</feature>
<evidence type="ECO:0000313" key="4">
    <source>
        <dbReference type="Proteomes" id="UP001305521"/>
    </source>
</evidence>
<dbReference type="RefSeq" id="WP_318647334.1">
    <property type="nucleotide sequence ID" value="NZ_CP137852.1"/>
</dbReference>
<keyword evidence="4" id="KW-1185">Reference proteome</keyword>
<dbReference type="GO" id="GO:0016757">
    <property type="term" value="F:glycosyltransferase activity"/>
    <property type="evidence" value="ECO:0007669"/>
    <property type="project" value="UniProtKB-KW"/>
</dbReference>
<dbReference type="CDD" id="cd00761">
    <property type="entry name" value="Glyco_tranf_GTA_type"/>
    <property type="match status" value="1"/>
</dbReference>
<reference evidence="3 4" key="1">
    <citation type="submission" date="2023-11" db="EMBL/GenBank/DDBJ databases">
        <title>Arctic aerobic anoxygenic photoheterotroph Sediminicoccus rosea KRV36 adapts its photosynthesis to long days of polar summer.</title>
        <authorList>
            <person name="Tomasch J."/>
            <person name="Kopejtka K."/>
            <person name="Bily T."/>
            <person name="Gardiner A.T."/>
            <person name="Gardian Z."/>
            <person name="Shivaramu S."/>
            <person name="Koblizek M."/>
            <person name="Engelhardt F."/>
            <person name="Kaftan D."/>
        </authorList>
    </citation>
    <scope>NUCLEOTIDE SEQUENCE [LARGE SCALE GENOMIC DNA]</scope>
    <source>
        <strain evidence="3 4">R-30</strain>
    </source>
</reference>
<dbReference type="Pfam" id="PF00535">
    <property type="entry name" value="Glycos_transf_2"/>
    <property type="match status" value="1"/>
</dbReference>
<keyword evidence="3" id="KW-0328">Glycosyltransferase</keyword>
<dbReference type="InterPro" id="IPR001173">
    <property type="entry name" value="Glyco_trans_2-like"/>
</dbReference>
<proteinExistence type="predicted"/>
<organism evidence="3 4">
    <name type="scientific">Sediminicoccus rosea</name>
    <dbReference type="NCBI Taxonomy" id="1225128"/>
    <lineage>
        <taxon>Bacteria</taxon>
        <taxon>Pseudomonadati</taxon>
        <taxon>Pseudomonadota</taxon>
        <taxon>Alphaproteobacteria</taxon>
        <taxon>Acetobacterales</taxon>
        <taxon>Roseomonadaceae</taxon>
        <taxon>Sediminicoccus</taxon>
    </lineage>
</organism>
<dbReference type="EC" id="2.4.-.-" evidence="3"/>
<dbReference type="Proteomes" id="UP001305521">
    <property type="component" value="Chromosome"/>
</dbReference>
<dbReference type="Pfam" id="PF13692">
    <property type="entry name" value="Glyco_trans_1_4"/>
    <property type="match status" value="1"/>
</dbReference>